<evidence type="ECO:0000313" key="5">
    <source>
        <dbReference type="EMBL" id="KAJ1965450.1"/>
    </source>
</evidence>
<dbReference type="InterPro" id="IPR011990">
    <property type="entry name" value="TPR-like_helical_dom_sf"/>
</dbReference>
<dbReference type="PANTHER" id="PTHR13471:SF0">
    <property type="entry name" value="NUCLEAR EXOSOME REGULATOR NRDE2"/>
    <property type="match status" value="1"/>
</dbReference>
<feature type="region of interest" description="Disordered" evidence="4">
    <location>
        <begin position="1"/>
        <end position="102"/>
    </location>
</feature>
<reference evidence="5" key="1">
    <citation type="submission" date="2022-07" db="EMBL/GenBank/DDBJ databases">
        <title>Phylogenomic reconstructions and comparative analyses of Kickxellomycotina fungi.</title>
        <authorList>
            <person name="Reynolds N.K."/>
            <person name="Stajich J.E."/>
            <person name="Barry K."/>
            <person name="Grigoriev I.V."/>
            <person name="Crous P."/>
            <person name="Smith M.E."/>
        </authorList>
    </citation>
    <scope>NUCLEOTIDE SEQUENCE</scope>
    <source>
        <strain evidence="5">RSA 1196</strain>
    </source>
</reference>
<gene>
    <name evidence="5" type="ORF">IWQ62_002665</name>
</gene>
<comment type="subcellular location">
    <subcellularLocation>
        <location evidence="1">Nucleus</location>
    </subcellularLocation>
</comment>
<dbReference type="GO" id="GO:0031048">
    <property type="term" value="P:regulatory ncRNA-mediated heterochromatin formation"/>
    <property type="evidence" value="ECO:0007669"/>
    <property type="project" value="TreeGrafter"/>
</dbReference>
<dbReference type="OrthoDB" id="297219at2759"/>
<evidence type="ECO:0000256" key="4">
    <source>
        <dbReference type="SAM" id="MobiDB-lite"/>
    </source>
</evidence>
<dbReference type="InterPro" id="IPR013633">
    <property type="entry name" value="NRDE-2"/>
</dbReference>
<sequence>MGDPSFIPSFDSFPVLSDNEPPSNTSRSSERSTAKHKKKHKAKTKKKSAKESSHHHRYAPRATHTVPNDDNSTSTTTYREDRQGDRRNLQFESLDSRDIPAYTRGGDGQVLGLPAGYRVPLHRYTGNTEIPLTDPTAESGIRSKGSRYFQLDAKRANREVETLLISRLVSEGTSHSLDYIPFDIGTRRPKLTKASPFHGDTHATQDPLNYQLECAPAFPIPDHPVAKETENPNDERIVHIQSKIGAIERELQKNPAEPMHWRRLLTLQFHLALAVEGSLHDESLDQPWQLDRCAKLVRHQRALYETQCHVYERALKHLPDQTDLLLDYLDLYATLYPDRIGQRWDQILTDSHHRATPEIWIAYLNYCQTRPSEFTCDAMLNTLARCQRYLLTQRKQGSSDLSTVESYQLYVFLRTCVFLVQAGYSERAVALYQTQLEYILFQGNVAMSASTVSDTNLDGGLPEYTKFLTTLLPNLWVRTSPRLATAPSSPFPSQSLRATLWDALTGSLNVSAGDDSASYSPTPLEAWSDVWISHERQLDAKSFAPVSYADASRSGPTFDPYGVVFPADLSGLLFPVSCPTTYETLSFVWAWLIGAPFRPLGWSSNHPWIADPFLFHGNGIHLADPSCTPDQSTTSGEDIENSRNTSTGESFQGKNTSGINQYQMTPTTTRTSSHFPLYNGPHTLLTHLQLPWTLDPSPSLPWWDWVVQTIGHLAESTLFSRDTPWCVYLVHLFRIRFPARFTAWATAMLTQLVRTNHSVNQSDVPLILALTRHVTCRTSADLARQVYAYLLNCMTSTSNSSGRYHSMFQCSTTALIIQEWCYAELQVADIQCVNSALVVLAGVLPECRKILVDFVIKSSDQTNGSRMANDLLKRNLELGLQRYAAMEVDFNAQWQQSLTSSSNGASTTGGRTQQLQGSRAVSMATVLDQRHHKLLAHYFALKSCHTWLAFYAHRSDILLRLLEEPLQALEITHPDTSEWPSIPCHLFHELMSTLALEVAHRQWQNPSGWATGAQVLTKTGPRLLRWFPSNTRALQLLMAAYTNSMMYRRVFGYFGIHFQPHQSYFTTLFALYLTQMWNSDTENMFKTCGDILSSTFTRETIPHTPQLWLYYLNVLCHIPDTTQNLLPSMASRAVRNCPWSKALHLWVLASPDIPPVVKQDVQTRILRNQIRLRTMNSHY</sequence>
<evidence type="ECO:0000256" key="1">
    <source>
        <dbReference type="ARBA" id="ARBA00004123"/>
    </source>
</evidence>
<dbReference type="Proteomes" id="UP001150925">
    <property type="component" value="Unassembled WGS sequence"/>
</dbReference>
<dbReference type="AlphaFoldDB" id="A0A9W8AVL9"/>
<dbReference type="Pfam" id="PF08424">
    <property type="entry name" value="NRDE-2"/>
    <property type="match status" value="1"/>
</dbReference>
<feature type="compositionally biased region" description="Basic residues" evidence="4">
    <location>
        <begin position="34"/>
        <end position="59"/>
    </location>
</feature>
<keyword evidence="6" id="KW-1185">Reference proteome</keyword>
<feature type="compositionally biased region" description="Polar residues" evidence="4">
    <location>
        <begin position="628"/>
        <end position="662"/>
    </location>
</feature>
<feature type="compositionally biased region" description="Basic and acidic residues" evidence="4">
    <location>
        <begin position="78"/>
        <end position="98"/>
    </location>
</feature>
<dbReference type="PANTHER" id="PTHR13471">
    <property type="entry name" value="TETRATRICOPEPTIDE-LIKE HELICAL"/>
    <property type="match status" value="1"/>
</dbReference>
<proteinExistence type="inferred from homology"/>
<dbReference type="GO" id="GO:1902369">
    <property type="term" value="P:negative regulation of RNA catabolic process"/>
    <property type="evidence" value="ECO:0007669"/>
    <property type="project" value="TreeGrafter"/>
</dbReference>
<keyword evidence="3" id="KW-0539">Nucleus</keyword>
<feature type="region of interest" description="Disordered" evidence="4">
    <location>
        <begin position="626"/>
        <end position="662"/>
    </location>
</feature>
<comment type="caution">
    <text evidence="5">The sequence shown here is derived from an EMBL/GenBank/DDBJ whole genome shotgun (WGS) entry which is preliminary data.</text>
</comment>
<comment type="similarity">
    <text evidence="2">Belongs to the NRDE2 family.</text>
</comment>
<dbReference type="Gene3D" id="1.25.40.10">
    <property type="entry name" value="Tetratricopeptide repeat domain"/>
    <property type="match status" value="1"/>
</dbReference>
<evidence type="ECO:0000256" key="3">
    <source>
        <dbReference type="ARBA" id="ARBA00023242"/>
    </source>
</evidence>
<accession>A0A9W8AVL9</accession>
<evidence type="ECO:0000313" key="6">
    <source>
        <dbReference type="Proteomes" id="UP001150925"/>
    </source>
</evidence>
<organism evidence="5 6">
    <name type="scientific">Dispira parvispora</name>
    <dbReference type="NCBI Taxonomy" id="1520584"/>
    <lineage>
        <taxon>Eukaryota</taxon>
        <taxon>Fungi</taxon>
        <taxon>Fungi incertae sedis</taxon>
        <taxon>Zoopagomycota</taxon>
        <taxon>Kickxellomycotina</taxon>
        <taxon>Dimargaritomycetes</taxon>
        <taxon>Dimargaritales</taxon>
        <taxon>Dimargaritaceae</taxon>
        <taxon>Dispira</taxon>
    </lineage>
</organism>
<evidence type="ECO:0000256" key="2">
    <source>
        <dbReference type="ARBA" id="ARBA00009265"/>
    </source>
</evidence>
<dbReference type="EMBL" id="JANBPY010000597">
    <property type="protein sequence ID" value="KAJ1965450.1"/>
    <property type="molecule type" value="Genomic_DNA"/>
</dbReference>
<dbReference type="GO" id="GO:0071013">
    <property type="term" value="C:catalytic step 2 spliceosome"/>
    <property type="evidence" value="ECO:0007669"/>
    <property type="project" value="TreeGrafter"/>
</dbReference>
<name>A0A9W8AVL9_9FUNG</name>
<protein>
    <submittedName>
        <fullName evidence="5">Uncharacterized protein</fullName>
    </submittedName>
</protein>
<feature type="compositionally biased region" description="Polar residues" evidence="4">
    <location>
        <begin position="65"/>
        <end position="77"/>
    </location>
</feature>